<accession>A0A1X2GBH2</accession>
<evidence type="ECO:0000313" key="2">
    <source>
        <dbReference type="EMBL" id="ORX49849.1"/>
    </source>
</evidence>
<name>A0A1X2GBH2_9FUNG</name>
<evidence type="ECO:0000256" key="1">
    <source>
        <dbReference type="SAM" id="MobiDB-lite"/>
    </source>
</evidence>
<organism evidence="2 3">
    <name type="scientific">Hesseltinella vesiculosa</name>
    <dbReference type="NCBI Taxonomy" id="101127"/>
    <lineage>
        <taxon>Eukaryota</taxon>
        <taxon>Fungi</taxon>
        <taxon>Fungi incertae sedis</taxon>
        <taxon>Mucoromycota</taxon>
        <taxon>Mucoromycotina</taxon>
        <taxon>Mucoromycetes</taxon>
        <taxon>Mucorales</taxon>
        <taxon>Cunninghamellaceae</taxon>
        <taxon>Hesseltinella</taxon>
    </lineage>
</organism>
<protein>
    <submittedName>
        <fullName evidence="2">Uncharacterized protein</fullName>
    </submittedName>
</protein>
<comment type="caution">
    <text evidence="2">The sequence shown here is derived from an EMBL/GenBank/DDBJ whole genome shotgun (WGS) entry which is preliminary data.</text>
</comment>
<dbReference type="Proteomes" id="UP000242146">
    <property type="component" value="Unassembled WGS sequence"/>
</dbReference>
<gene>
    <name evidence="2" type="ORF">DM01DRAFT_1385015</name>
</gene>
<feature type="region of interest" description="Disordered" evidence="1">
    <location>
        <begin position="151"/>
        <end position="170"/>
    </location>
</feature>
<reference evidence="2 3" key="1">
    <citation type="submission" date="2016-07" db="EMBL/GenBank/DDBJ databases">
        <title>Pervasive Adenine N6-methylation of Active Genes in Fungi.</title>
        <authorList>
            <consortium name="DOE Joint Genome Institute"/>
            <person name="Mondo S.J."/>
            <person name="Dannebaum R.O."/>
            <person name="Kuo R.C."/>
            <person name="Labutti K."/>
            <person name="Haridas S."/>
            <person name="Kuo A."/>
            <person name="Salamov A."/>
            <person name="Ahrendt S.R."/>
            <person name="Lipzen A."/>
            <person name="Sullivan W."/>
            <person name="Andreopoulos W.B."/>
            <person name="Clum A."/>
            <person name="Lindquist E."/>
            <person name="Daum C."/>
            <person name="Ramamoorthy G.K."/>
            <person name="Gryganskyi A."/>
            <person name="Culley D."/>
            <person name="Magnuson J.K."/>
            <person name="James T.Y."/>
            <person name="O'Malley M.A."/>
            <person name="Stajich J.E."/>
            <person name="Spatafora J.W."/>
            <person name="Visel A."/>
            <person name="Grigoriev I.V."/>
        </authorList>
    </citation>
    <scope>NUCLEOTIDE SEQUENCE [LARGE SCALE GENOMIC DNA]</scope>
    <source>
        <strain evidence="2 3">NRRL 3301</strain>
    </source>
</reference>
<keyword evidence="3" id="KW-1185">Reference proteome</keyword>
<proteinExistence type="predicted"/>
<sequence>MLPEDDAYSKKWLKDVPCFLHLTRTQCCLTSWTYPAAGSRCSLGQKTLQQQAVDNTSMPQMLQAWLTLGLVMLLHQNHLTRSRLVGIHLDNRSCATMLAAASHLIRLAGCLTDNQREQWMTTCPSVSYCLLLTLRALLTIWNQLDAPTAAPASSTVQLPPRPDPTDPRAVDDQRMAKCEALFEDGYRLCLRLGHQGWFIVTTLNDMLDQYHVYTYSRCLSSALFPEAPPHPSSPLPSDCPLYKDDTIDPVLMDGPLEDDQPDARTFFYSTG</sequence>
<dbReference type="EMBL" id="MCGT01000025">
    <property type="protein sequence ID" value="ORX49849.1"/>
    <property type="molecule type" value="Genomic_DNA"/>
</dbReference>
<dbReference type="AlphaFoldDB" id="A0A1X2GBH2"/>
<evidence type="ECO:0000313" key="3">
    <source>
        <dbReference type="Proteomes" id="UP000242146"/>
    </source>
</evidence>